<keyword evidence="2" id="KW-0472">Membrane</keyword>
<evidence type="ECO:0000256" key="1">
    <source>
        <dbReference type="SAM" id="MobiDB-lite"/>
    </source>
</evidence>
<dbReference type="RefSeq" id="WP_283760280.1">
    <property type="nucleotide sequence ID" value="NZ_JAQOSQ010000042.1"/>
</dbReference>
<keyword evidence="4" id="KW-1185">Reference proteome</keyword>
<dbReference type="Pfam" id="PF11832">
    <property type="entry name" value="DUF3352"/>
    <property type="match status" value="1"/>
</dbReference>
<dbReference type="InterPro" id="IPR021787">
    <property type="entry name" value="DUF3352"/>
</dbReference>
<sequence length="608" mass="66089">MTDNETQTSPETPGTLAARKPLFLGIGIAALIVVGSSLAYWLFLGRGRVPADMQLGANVVPQDSLLTVSLSTNERQWEQLREFGTTDTQAAFDESLAQLRDQFQLQTQLDYVKDIQPWVGQEVTWAYLAPKTTLDEEDVEESEPLVLVEEPSWLIVVPIANPLKAKELSDKLVDQELTKRTYKDIEIQETQPDADVVFSSTVLNGRYLVMSSTPEGTNRAIDTFKGAPSVASTPGYKQALEQLSESSSFARLYVNIPEATKVAAANSVQPISPEELQQLQTNQGLAATMNVVTKGLLFKGVTWLSPQSEEKLTPSSSDLDLSAYVPDDTLMMLAGSDLSMLWSQYASGVEGNPLAPLNPEALQQGLSETTGLNLEEDILKWMDGEFAIAMIPAAEGTAGAIPFGFAVMANTSDRETADKTFASLDEVMQERYNMEISTETVAEKDVIKWTLPFGIVDISRSWLTDNLVVMTFGAPISDRIVSTPPSPLSTSQGFKSSLPQGLNSQSGYFYADMERLFNEDLPLPIILPPDRDNLFKAFDAIGVTAAVTSPRTTRYDLLLRLKQGNKPGPLREPVSSPAPAPDPAPAPSEEAAPEASESPATEEPSDGN</sequence>
<comment type="caution">
    <text evidence="3">The sequence shown here is derived from an EMBL/GenBank/DDBJ whole genome shotgun (WGS) entry which is preliminary data.</text>
</comment>
<organism evidence="3 4">
    <name type="scientific">Roseofilum casamattae BLCC-M143</name>
    <dbReference type="NCBI Taxonomy" id="3022442"/>
    <lineage>
        <taxon>Bacteria</taxon>
        <taxon>Bacillati</taxon>
        <taxon>Cyanobacteriota</taxon>
        <taxon>Cyanophyceae</taxon>
        <taxon>Desertifilales</taxon>
        <taxon>Desertifilaceae</taxon>
        <taxon>Roseofilum</taxon>
        <taxon>Roseofilum casamattae</taxon>
    </lineage>
</organism>
<keyword evidence="2" id="KW-1133">Transmembrane helix</keyword>
<evidence type="ECO:0000313" key="3">
    <source>
        <dbReference type="EMBL" id="MDJ1185640.1"/>
    </source>
</evidence>
<dbReference type="Proteomes" id="UP001232992">
    <property type="component" value="Unassembled WGS sequence"/>
</dbReference>
<dbReference type="EMBL" id="JAQOSQ010000042">
    <property type="protein sequence ID" value="MDJ1185640.1"/>
    <property type="molecule type" value="Genomic_DNA"/>
</dbReference>
<feature type="transmembrane region" description="Helical" evidence="2">
    <location>
        <begin position="22"/>
        <end position="43"/>
    </location>
</feature>
<name>A0ABT7C2E8_9CYAN</name>
<gene>
    <name evidence="3" type="ORF">PMH09_20875</name>
</gene>
<accession>A0ABT7C2E8</accession>
<evidence type="ECO:0000313" key="4">
    <source>
        <dbReference type="Proteomes" id="UP001232992"/>
    </source>
</evidence>
<feature type="compositionally biased region" description="Low complexity" evidence="1">
    <location>
        <begin position="587"/>
        <end position="602"/>
    </location>
</feature>
<proteinExistence type="predicted"/>
<protein>
    <submittedName>
        <fullName evidence="3">DUF3352 domain-containing protein</fullName>
    </submittedName>
</protein>
<evidence type="ECO:0000256" key="2">
    <source>
        <dbReference type="SAM" id="Phobius"/>
    </source>
</evidence>
<reference evidence="3 4" key="1">
    <citation type="submission" date="2023-01" db="EMBL/GenBank/DDBJ databases">
        <title>Novel diversity within Roseofilum (Cyanobacteria; Desertifilaceae) from marine benthic mats with descriptions of four novel species.</title>
        <authorList>
            <person name="Wang Y."/>
            <person name="Berthold D.E."/>
            <person name="Hu J."/>
            <person name="Lefler F.W."/>
            <person name="Laughinghouse H.D. IV."/>
        </authorList>
    </citation>
    <scope>NUCLEOTIDE SEQUENCE [LARGE SCALE GENOMIC DNA]</scope>
    <source>
        <strain evidence="3 4">BLCC-M143</strain>
    </source>
</reference>
<feature type="compositionally biased region" description="Pro residues" evidence="1">
    <location>
        <begin position="576"/>
        <end position="586"/>
    </location>
</feature>
<feature type="region of interest" description="Disordered" evidence="1">
    <location>
        <begin position="563"/>
        <end position="608"/>
    </location>
</feature>
<keyword evidence="2" id="KW-0812">Transmembrane</keyword>